<dbReference type="InterPro" id="IPR020058">
    <property type="entry name" value="Glu/Gln-tRNA-synth_Ib_cat-dom"/>
</dbReference>
<dbReference type="InterPro" id="IPR004499">
    <property type="entry name" value="Pro-tRNA-ligase_IIa_arc-type"/>
</dbReference>
<dbReference type="FunFam" id="3.30.930.10:FF:000007">
    <property type="entry name" value="Bifunctional glutamate/proline--tRNA ligase"/>
    <property type="match status" value="1"/>
</dbReference>
<dbReference type="SMART" id="SM00991">
    <property type="entry name" value="WHEP-TRS"/>
    <property type="match status" value="5"/>
</dbReference>
<dbReference type="OrthoDB" id="1350766at2759"/>
<dbReference type="CDD" id="cd00936">
    <property type="entry name" value="WEPRS_RNA"/>
    <property type="match status" value="3"/>
</dbReference>
<feature type="domain" description="WHEP-TRS" evidence="9">
    <location>
        <begin position="1211"/>
        <end position="1267"/>
    </location>
</feature>
<dbReference type="InterPro" id="IPR014729">
    <property type="entry name" value="Rossmann-like_a/b/a_fold"/>
</dbReference>
<dbReference type="HAMAP" id="MF_02076">
    <property type="entry name" value="Glu_tRNA_synth_type2"/>
    <property type="match status" value="1"/>
</dbReference>
<dbReference type="InterPro" id="IPR001412">
    <property type="entry name" value="aa-tRNA-synth_I_CS"/>
</dbReference>
<evidence type="ECO:0000256" key="6">
    <source>
        <dbReference type="ARBA" id="ARBA00023146"/>
    </source>
</evidence>
<reference evidence="10 11" key="1">
    <citation type="submission" date="2014-11" db="EMBL/GenBank/DDBJ databases">
        <title>Genetic blueprint of the zoonotic pathogen Toxocara canis.</title>
        <authorList>
            <person name="Zhu X.-Q."/>
            <person name="Korhonen P.K."/>
            <person name="Cai H."/>
            <person name="Young N.D."/>
            <person name="Nejsum P."/>
            <person name="von Samson-Himmelstjerna G."/>
            <person name="Boag P.R."/>
            <person name="Tan P."/>
            <person name="Li Q."/>
            <person name="Min J."/>
            <person name="Yang Y."/>
            <person name="Wang X."/>
            <person name="Fang X."/>
            <person name="Hall R.S."/>
            <person name="Hofmann A."/>
            <person name="Sternberg P.W."/>
            <person name="Jex A.R."/>
            <person name="Gasser R.B."/>
        </authorList>
    </citation>
    <scope>NUCLEOTIDE SEQUENCE [LARGE SCALE GENOMIC DNA]</scope>
    <source>
        <strain evidence="10">PN_DK_2014</strain>
    </source>
</reference>
<feature type="region of interest" description="Disordered" evidence="7">
    <location>
        <begin position="176"/>
        <end position="206"/>
    </location>
</feature>
<dbReference type="InterPro" id="IPR033721">
    <property type="entry name" value="ProRS_core_arch_euk"/>
</dbReference>
<dbReference type="FunFam" id="3.40.50.620:FF:000070">
    <property type="entry name" value="Bifunctional glutamate/proline--tRNA ligase"/>
    <property type="match status" value="1"/>
</dbReference>
<evidence type="ECO:0000313" key="11">
    <source>
        <dbReference type="Proteomes" id="UP000031036"/>
    </source>
</evidence>
<feature type="domain" description="WHEP-TRS" evidence="9">
    <location>
        <begin position="1074"/>
        <end position="1130"/>
    </location>
</feature>
<accession>A0A0B2UPF5</accession>
<feature type="domain" description="WHEP-TRS" evidence="9">
    <location>
        <begin position="855"/>
        <end position="911"/>
    </location>
</feature>
<dbReference type="InterPro" id="IPR006195">
    <property type="entry name" value="aa-tRNA-synth_II"/>
</dbReference>
<dbReference type="OMA" id="NVTFINW"/>
<dbReference type="InterPro" id="IPR017449">
    <property type="entry name" value="Pro-tRNA_synth_II"/>
</dbReference>
<dbReference type="FunFam" id="3.40.50.800:FF:000005">
    <property type="entry name" value="bifunctional glutamate/proline--tRNA ligase"/>
    <property type="match status" value="1"/>
</dbReference>
<dbReference type="SMART" id="SM00946">
    <property type="entry name" value="ProRS-C_1"/>
    <property type="match status" value="1"/>
</dbReference>
<keyword evidence="11" id="KW-1185">Reference proteome</keyword>
<dbReference type="GO" id="GO:0006424">
    <property type="term" value="P:glutamyl-tRNA aminoacylation"/>
    <property type="evidence" value="ECO:0007669"/>
    <property type="project" value="InterPro"/>
</dbReference>
<dbReference type="Proteomes" id="UP000031036">
    <property type="component" value="Unassembled WGS sequence"/>
</dbReference>
<keyword evidence="3" id="KW-0067">ATP-binding</keyword>
<evidence type="ECO:0000256" key="5">
    <source>
        <dbReference type="ARBA" id="ARBA00022917"/>
    </source>
</evidence>
<dbReference type="PRINTS" id="PR00987">
    <property type="entry name" value="TRNASYNTHGLU"/>
</dbReference>
<dbReference type="Pfam" id="PF00458">
    <property type="entry name" value="WHEP-TRS"/>
    <property type="match status" value="4"/>
</dbReference>
<dbReference type="Pfam" id="PF03129">
    <property type="entry name" value="HGTP_anticodon"/>
    <property type="match status" value="1"/>
</dbReference>
<dbReference type="PANTHER" id="PTHR43382">
    <property type="entry name" value="PROLYL-TRNA SYNTHETASE"/>
    <property type="match status" value="1"/>
</dbReference>
<evidence type="ECO:0000256" key="3">
    <source>
        <dbReference type="ARBA" id="ARBA00022840"/>
    </source>
</evidence>
<dbReference type="GO" id="GO:0004818">
    <property type="term" value="F:glutamate-tRNA ligase activity"/>
    <property type="evidence" value="ECO:0007669"/>
    <property type="project" value="InterPro"/>
</dbReference>
<dbReference type="FunFam" id="3.30.110.30:FF:000001">
    <property type="entry name" value="Bifunctional glutamate/proline--tRNA ligase"/>
    <property type="match status" value="1"/>
</dbReference>
<dbReference type="SUPFAM" id="SSF47616">
    <property type="entry name" value="GST C-terminal domain-like"/>
    <property type="match status" value="1"/>
</dbReference>
<dbReference type="InterPro" id="IPR000738">
    <property type="entry name" value="WHEP-TRS_dom"/>
</dbReference>
<dbReference type="PROSITE" id="PS51185">
    <property type="entry name" value="WHEP_TRS_2"/>
    <property type="match status" value="4"/>
</dbReference>
<dbReference type="InterPro" id="IPR004154">
    <property type="entry name" value="Anticodon-bd"/>
</dbReference>
<evidence type="ECO:0000256" key="4">
    <source>
        <dbReference type="ARBA" id="ARBA00022884"/>
    </source>
</evidence>
<keyword evidence="5" id="KW-0648">Protein biosynthesis</keyword>
<evidence type="ECO:0000256" key="7">
    <source>
        <dbReference type="SAM" id="MobiDB-lite"/>
    </source>
</evidence>
<protein>
    <submittedName>
        <fullName evidence="10">Bifunctional glutamate/proline--tRNA ligase</fullName>
    </submittedName>
</protein>
<feature type="region of interest" description="Disordered" evidence="7">
    <location>
        <begin position="1263"/>
        <end position="1311"/>
    </location>
</feature>
<name>A0A0B2UPF5_TOXCA</name>
<dbReference type="Pfam" id="PF03950">
    <property type="entry name" value="tRNA-synt_1c_C"/>
    <property type="match status" value="1"/>
</dbReference>
<dbReference type="InterPro" id="IPR004526">
    <property type="entry name" value="Glu-tRNA-synth_arc/euk"/>
</dbReference>
<dbReference type="InterPro" id="IPR036621">
    <property type="entry name" value="Anticodon-bd_dom_sf"/>
</dbReference>
<dbReference type="GO" id="GO:0003723">
    <property type="term" value="F:RNA binding"/>
    <property type="evidence" value="ECO:0007669"/>
    <property type="project" value="UniProtKB-KW"/>
</dbReference>
<dbReference type="Pfam" id="PF20974">
    <property type="entry name" value="tRNA-synt_1c_C2"/>
    <property type="match status" value="1"/>
</dbReference>
<proteinExistence type="inferred from homology"/>
<dbReference type="InterPro" id="IPR020056">
    <property type="entry name" value="Rbsml_bL25/Gln-tRNA_synth_N"/>
</dbReference>
<dbReference type="STRING" id="6265.A0A0B2UPF5"/>
<dbReference type="GO" id="GO:0004827">
    <property type="term" value="F:proline-tRNA ligase activity"/>
    <property type="evidence" value="ECO:0007669"/>
    <property type="project" value="InterPro"/>
</dbReference>
<dbReference type="InterPro" id="IPR009068">
    <property type="entry name" value="uS15_NS1_RNA-bd_sf"/>
</dbReference>
<dbReference type="Gene3D" id="3.30.930.10">
    <property type="entry name" value="Bira Bifunctional Protein, Domain 2"/>
    <property type="match status" value="1"/>
</dbReference>
<dbReference type="Pfam" id="PF09180">
    <property type="entry name" value="ProRS-C_1"/>
    <property type="match status" value="1"/>
</dbReference>
<dbReference type="Pfam" id="PF00587">
    <property type="entry name" value="tRNA-synt_2b"/>
    <property type="match status" value="1"/>
</dbReference>
<dbReference type="Gene3D" id="3.90.800.10">
    <property type="entry name" value="Glutamyl-tRNA Synthetase, Domain 3"/>
    <property type="match status" value="1"/>
</dbReference>
<dbReference type="GO" id="GO:0017101">
    <property type="term" value="C:aminoacyl-tRNA synthetase multienzyme complex"/>
    <property type="evidence" value="ECO:0007669"/>
    <property type="project" value="UniProtKB-ARBA"/>
</dbReference>
<dbReference type="Gene3D" id="3.30.110.30">
    <property type="entry name" value="C-terminal domain of ProRS"/>
    <property type="match status" value="1"/>
</dbReference>
<dbReference type="PROSITE" id="PS00178">
    <property type="entry name" value="AA_TRNA_LIGASE_I"/>
    <property type="match status" value="1"/>
</dbReference>
<keyword evidence="6" id="KW-0030">Aminoacyl-tRNA synthetase</keyword>
<keyword evidence="4" id="KW-0694">RNA-binding</keyword>
<feature type="domain" description="WHEP-TRS" evidence="9">
    <location>
        <begin position="752"/>
        <end position="808"/>
    </location>
</feature>
<comment type="caution">
    <text evidence="10">The sequence shown here is derived from an EMBL/GenBank/DDBJ whole genome shotgun (WGS) entry which is preliminary data.</text>
</comment>
<dbReference type="InterPro" id="IPR020059">
    <property type="entry name" value="Glu/Gln-tRNA-synth_Ib_codon-bd"/>
</dbReference>
<dbReference type="PROSITE" id="PS50862">
    <property type="entry name" value="AA_TRNA_LIGASE_II"/>
    <property type="match status" value="1"/>
</dbReference>
<evidence type="ECO:0000259" key="9">
    <source>
        <dbReference type="PROSITE" id="PS51185"/>
    </source>
</evidence>
<dbReference type="GO" id="GO:0006433">
    <property type="term" value="P:prolyl-tRNA aminoacylation"/>
    <property type="evidence" value="ECO:0007669"/>
    <property type="project" value="InterPro"/>
</dbReference>
<dbReference type="CDD" id="cd00862">
    <property type="entry name" value="ProRS_anticodon_zinc"/>
    <property type="match status" value="1"/>
</dbReference>
<dbReference type="SUPFAM" id="SSF64586">
    <property type="entry name" value="C-terminal domain of ProRS"/>
    <property type="match status" value="1"/>
</dbReference>
<dbReference type="GO" id="GO:0005524">
    <property type="term" value="F:ATP binding"/>
    <property type="evidence" value="ECO:0007669"/>
    <property type="project" value="UniProtKB-KW"/>
</dbReference>
<keyword evidence="1 10" id="KW-0436">Ligase</keyword>
<dbReference type="InterPro" id="IPR049437">
    <property type="entry name" value="tRNA-synt_1c_C2"/>
</dbReference>
<dbReference type="SUPFAM" id="SSF52374">
    <property type="entry name" value="Nucleotidylyl transferase"/>
    <property type="match status" value="1"/>
</dbReference>
<dbReference type="EMBL" id="JPKZ01003186">
    <property type="protein sequence ID" value="KHN72871.1"/>
    <property type="molecule type" value="Genomic_DNA"/>
</dbReference>
<dbReference type="Gene3D" id="1.10.1160.10">
    <property type="entry name" value="Glutamyl-trna Synthetase, Domain 2"/>
    <property type="match status" value="1"/>
</dbReference>
<dbReference type="Gene3D" id="3.40.50.800">
    <property type="entry name" value="Anticodon-binding domain"/>
    <property type="match status" value="1"/>
</dbReference>
<dbReference type="GO" id="GO:0005737">
    <property type="term" value="C:cytoplasm"/>
    <property type="evidence" value="ECO:0007669"/>
    <property type="project" value="InterPro"/>
</dbReference>
<dbReference type="FunFam" id="1.10.1160.10:FF:000001">
    <property type="entry name" value="Glutamine--tRNA ligase"/>
    <property type="match status" value="1"/>
</dbReference>
<dbReference type="SUPFAM" id="SSF47060">
    <property type="entry name" value="S15/NS1 RNA-binding domain"/>
    <property type="match status" value="4"/>
</dbReference>
<gene>
    <name evidence="10" type="primary">Eprs</name>
    <name evidence="10" type="ORF">Tcan_12540</name>
</gene>
<dbReference type="InterPro" id="IPR002314">
    <property type="entry name" value="aa-tRNA-synt_IIb"/>
</dbReference>
<dbReference type="Gene3D" id="1.20.1050.130">
    <property type="match status" value="1"/>
</dbReference>
<evidence type="ECO:0000256" key="2">
    <source>
        <dbReference type="ARBA" id="ARBA00022741"/>
    </source>
</evidence>
<dbReference type="InterPro" id="IPR045864">
    <property type="entry name" value="aa-tRNA-synth_II/BPL/LPL"/>
</dbReference>
<dbReference type="Gene3D" id="1.10.287.10">
    <property type="entry name" value="S15/NS1, RNA-binding"/>
    <property type="match status" value="5"/>
</dbReference>
<sequence length="1811" mass="201868">MADEANLVRFRISKSNPAYGTLLALSASGSDVHGSIDLDDSDFNELSLDGVKYNNDASMARFVARACCRASEFYGDDILEQAQVDEWVILVEELLEYDGDVDEMIKPIIERLNVSRWLALNRLTVADLVVWAIIAEHPRLQEQPPLKEFFERILHDERFAEAHAIAGKFKNVLPTKGTAAKQQKKKMEETKSKSSADGNRKEKIKDEGKFVELPGAEKGKVVVRFPPEASGYLHIGHAKAALLNQYYQQTFEGQLIMRFDDTNPAKENAHFEEVIKEDLKLLEVMPDRWSHTSDHFDTILELCERLLKEGKAFVDDTDTETMRKEREERQESRNRNNPVATNLALWDEMKRGTEKGQRCCVRIKIDMNSNNGAMRDPTIYRCKNEPHVRTGDKYKVYPTYDFACPIVDSLEGVTHALRTTEYTDRDEQYYLICDMLGLRKPHIWSYARLNMTNTVMSKRKLTWFVDEHHVDGWSDPRLPTVRGVMRRGMTVEGLKQFIIAQGGSRSVVTMEWDKIWSFNKKVIDPVAPRYTALSTDESLVPVVVQGQMSAESKQVSLHPKRTDIGEKSIWYSGKVFVEEVDAREMKPGDTVTFINWGNMSIVDVRKDASGRVVEVKANLDLDNKDYKKTLKVTWIAEAPLGALIPVVEIQYDHIISKPIIGKDEDWKQYINYDSAHFKEMRGEPALKNVHKGDIIQIQRKGFYICDNAYCSKSGFSGAEMPLVLIAIPDGSKQAVSTKGSSTKEATVAAGANANALEAEIEKQGNLVRQLKAKDPKSAESKVAIAKLLELKKQYKEMTGSDYKPKPVTSYTQVTACSTQLATSPTVRSETASADALSTQLITSPTASSELLSASGADELCGQIEEQGKLVRSLKAANPKGEETKTAIAKLLHLKATYRNITGSDYKPKPSGVQVNPSLTTPIAATSSAGAWAAPTELDTSPTASVETVSAWAASTQLATSPTASTETAGAWAASSQFATSPNASTVTVDAWAGPTQLATSSAAEVLVTSARPAQLATLSAASAAEASSAWKASAQLTTAPTAETGCVAIEQHLKPVSSLSNESETTQIVSEHDEVDTLRRQITVQGNLIRALKAVEAKDEALKAALTKLLEMRNKFRELSGFDYVPGMKLPLKQQKLKNVENRSDIEHLYDEIEDQECIVRSLQTSDPRGEALNDATAKLHALKEEFRVKTGCEFKSECGDEPEANGTEAAGERIAMQIQEQGDLVRALKARDAKSKESVEAIAKLLELKKAYKEATGKDYVSVQTGSGKKSNKGKEKPMTGLGKPEVKKAKTEPNVAALQSSDAKKQTKLGVETRKEDNYSDWYSQVITKADMIEYYDVSGCYVLRPWSFSIWETIKKWFGKEIKKLGVRNCYFPMFVSQSALEKEQTHIADFAPEVAWVTRAGSSEMAEPIAIRPTSETVMYPSYAKWIKSHRDLPLRLNQWCNVVRWEFKHPTPFLRSREFLWQEGHSAFQTAEEAQKEVFQILDLYAKVYTDLLAIPVVKGRKSEKEKFAGGDFTTTVEAYVPVNGRAIQGATSHHLGQNFSKMFDISFEDPVTGAKAYVYQNSWGITTRTIGAMVMVHGDDSGLVLPPKVAPVQIIVVPVGITAQTSEEQRKDLVNKTNEITLMLLNDAEIRAESDLRDNYSPGWKFNYWEQKGVPVRMEVGPRDIANNQVTCVIRHSGEKIAVPMPDLITKSKQMLEDIHHKMFEKAREARDYHRKLTCDWNEFNSLLDKKFVLISPFCGGIECEEAIKKESTREESSSDINAAAMGAKTLCIPLEQPDVTLPERCIRPKCTAKAKYFTLFGRSY</sequence>
<dbReference type="InterPro" id="IPR020061">
    <property type="entry name" value="Glu_tRNA_lig_a-bdl"/>
</dbReference>
<dbReference type="InterPro" id="IPR016061">
    <property type="entry name" value="Pro-tRNA_ligase_II_C"/>
</dbReference>
<evidence type="ECO:0000313" key="10">
    <source>
        <dbReference type="EMBL" id="KHN72871.1"/>
    </source>
</evidence>
<dbReference type="PANTHER" id="PTHR43382:SF2">
    <property type="entry name" value="BIFUNCTIONAL GLUTAMATE_PROLINE--TRNA LIGASE"/>
    <property type="match status" value="1"/>
</dbReference>
<dbReference type="InterPro" id="IPR036282">
    <property type="entry name" value="Glutathione-S-Trfase_C_sf"/>
</dbReference>
<feature type="domain" description="Aminoacyl-transfer RNA synthetases class-II family profile" evidence="8">
    <location>
        <begin position="1342"/>
        <end position="1592"/>
    </location>
</feature>
<dbReference type="SUPFAM" id="SSF52954">
    <property type="entry name" value="Class II aaRS ABD-related"/>
    <property type="match status" value="1"/>
</dbReference>
<evidence type="ECO:0000256" key="1">
    <source>
        <dbReference type="ARBA" id="ARBA00022598"/>
    </source>
</evidence>
<dbReference type="NCBIfam" id="TIGR00408">
    <property type="entry name" value="proS_fam_I"/>
    <property type="match status" value="1"/>
</dbReference>
<dbReference type="InterPro" id="IPR000924">
    <property type="entry name" value="Glu/Gln-tRNA-synth"/>
</dbReference>
<dbReference type="InterPro" id="IPR011035">
    <property type="entry name" value="Ribosomal_bL25/Gln-tRNA_synth"/>
</dbReference>
<evidence type="ECO:0000259" key="8">
    <source>
        <dbReference type="PROSITE" id="PS50862"/>
    </source>
</evidence>
<dbReference type="NCBIfam" id="TIGR00463">
    <property type="entry name" value="gltX_arch"/>
    <property type="match status" value="1"/>
</dbReference>
<dbReference type="CDD" id="cd00807">
    <property type="entry name" value="GlnRS_core"/>
    <property type="match status" value="1"/>
</dbReference>
<keyword evidence="2" id="KW-0547">Nucleotide-binding</keyword>
<dbReference type="SUPFAM" id="SSF50715">
    <property type="entry name" value="Ribosomal protein L25-like"/>
    <property type="match status" value="1"/>
</dbReference>
<dbReference type="Pfam" id="PF00749">
    <property type="entry name" value="tRNA-synt_1c"/>
    <property type="match status" value="1"/>
</dbReference>
<dbReference type="HAMAP" id="MF_01571">
    <property type="entry name" value="Pro_tRNA_synth_type3"/>
    <property type="match status" value="1"/>
</dbReference>
<dbReference type="SUPFAM" id="SSF55681">
    <property type="entry name" value="Class II aaRS and biotin synthetases"/>
    <property type="match status" value="1"/>
</dbReference>
<dbReference type="Gene3D" id="2.40.240.10">
    <property type="entry name" value="Ribosomal Protein L25, Chain P"/>
    <property type="match status" value="1"/>
</dbReference>
<dbReference type="FunFam" id="3.90.800.10:FF:000001">
    <property type="entry name" value="Glutamine--tRNA ligase"/>
    <property type="match status" value="1"/>
</dbReference>
<organism evidence="10 11">
    <name type="scientific">Toxocara canis</name>
    <name type="common">Canine roundworm</name>
    <dbReference type="NCBI Taxonomy" id="6265"/>
    <lineage>
        <taxon>Eukaryota</taxon>
        <taxon>Metazoa</taxon>
        <taxon>Ecdysozoa</taxon>
        <taxon>Nematoda</taxon>
        <taxon>Chromadorea</taxon>
        <taxon>Rhabditida</taxon>
        <taxon>Spirurina</taxon>
        <taxon>Ascaridomorpha</taxon>
        <taxon>Ascaridoidea</taxon>
        <taxon>Toxocaridae</taxon>
        <taxon>Toxocara</taxon>
    </lineage>
</organism>
<feature type="compositionally biased region" description="Basic and acidic residues" evidence="7">
    <location>
        <begin position="185"/>
        <end position="206"/>
    </location>
</feature>
<dbReference type="CDD" id="cd00778">
    <property type="entry name" value="ProRS_core_arch_euk"/>
    <property type="match status" value="1"/>
</dbReference>
<dbReference type="Gene3D" id="3.40.50.620">
    <property type="entry name" value="HUPs"/>
    <property type="match status" value="1"/>
</dbReference>